<comment type="caution">
    <text evidence="9">The sequence shown here is derived from an EMBL/GenBank/DDBJ whole genome shotgun (WGS) entry which is preliminary data.</text>
</comment>
<evidence type="ECO:0008006" key="11">
    <source>
        <dbReference type="Google" id="ProtNLM"/>
    </source>
</evidence>
<dbReference type="STRING" id="363999.A0A439CS52"/>
<protein>
    <recommendedName>
        <fullName evidence="11">Cytochrome P450</fullName>
    </recommendedName>
</protein>
<gene>
    <name evidence="9" type="ORF">EKO27_g10123</name>
</gene>
<keyword evidence="8" id="KW-0472">Membrane</keyword>
<feature type="transmembrane region" description="Helical" evidence="8">
    <location>
        <begin position="12"/>
        <end position="28"/>
    </location>
</feature>
<proteinExistence type="inferred from homology"/>
<keyword evidence="4" id="KW-0479">Metal-binding</keyword>
<dbReference type="InterPro" id="IPR050121">
    <property type="entry name" value="Cytochrome_P450_monoxygenase"/>
</dbReference>
<keyword evidence="6" id="KW-0408">Iron</keyword>
<evidence type="ECO:0000256" key="6">
    <source>
        <dbReference type="ARBA" id="ARBA00023004"/>
    </source>
</evidence>
<dbReference type="GO" id="GO:0004497">
    <property type="term" value="F:monooxygenase activity"/>
    <property type="evidence" value="ECO:0007669"/>
    <property type="project" value="UniProtKB-KW"/>
</dbReference>
<keyword evidence="8" id="KW-1133">Transmembrane helix</keyword>
<dbReference type="Pfam" id="PF00067">
    <property type="entry name" value="p450"/>
    <property type="match status" value="1"/>
</dbReference>
<dbReference type="GO" id="GO:0005506">
    <property type="term" value="F:iron ion binding"/>
    <property type="evidence" value="ECO:0007669"/>
    <property type="project" value="InterPro"/>
</dbReference>
<dbReference type="EMBL" id="RYZI01000493">
    <property type="protein sequence ID" value="RWA04976.1"/>
    <property type="molecule type" value="Genomic_DNA"/>
</dbReference>
<evidence type="ECO:0000256" key="7">
    <source>
        <dbReference type="ARBA" id="ARBA00023033"/>
    </source>
</evidence>
<comment type="cofactor">
    <cofactor evidence="1">
        <name>heme</name>
        <dbReference type="ChEBI" id="CHEBI:30413"/>
    </cofactor>
</comment>
<organism evidence="9 10">
    <name type="scientific">Xylaria grammica</name>
    <dbReference type="NCBI Taxonomy" id="363999"/>
    <lineage>
        <taxon>Eukaryota</taxon>
        <taxon>Fungi</taxon>
        <taxon>Dikarya</taxon>
        <taxon>Ascomycota</taxon>
        <taxon>Pezizomycotina</taxon>
        <taxon>Sordariomycetes</taxon>
        <taxon>Xylariomycetidae</taxon>
        <taxon>Xylariales</taxon>
        <taxon>Xylariaceae</taxon>
        <taxon>Xylaria</taxon>
    </lineage>
</organism>
<dbReference type="AlphaFoldDB" id="A0A439CS52"/>
<dbReference type="Proteomes" id="UP000286045">
    <property type="component" value="Unassembled WGS sequence"/>
</dbReference>
<evidence type="ECO:0000256" key="2">
    <source>
        <dbReference type="ARBA" id="ARBA00010617"/>
    </source>
</evidence>
<name>A0A439CS52_9PEZI</name>
<reference evidence="9 10" key="1">
    <citation type="submission" date="2018-12" db="EMBL/GenBank/DDBJ databases">
        <title>Draft genome sequence of Xylaria grammica IHI A82.</title>
        <authorList>
            <person name="Buettner E."/>
            <person name="Kellner H."/>
        </authorList>
    </citation>
    <scope>NUCLEOTIDE SEQUENCE [LARGE SCALE GENOMIC DNA]</scope>
    <source>
        <strain evidence="9 10">IHI A82</strain>
    </source>
</reference>
<evidence type="ECO:0000256" key="5">
    <source>
        <dbReference type="ARBA" id="ARBA00023002"/>
    </source>
</evidence>
<accession>A0A439CS52</accession>
<dbReference type="GO" id="GO:0016705">
    <property type="term" value="F:oxidoreductase activity, acting on paired donors, with incorporation or reduction of molecular oxygen"/>
    <property type="evidence" value="ECO:0007669"/>
    <property type="project" value="InterPro"/>
</dbReference>
<dbReference type="PANTHER" id="PTHR24305">
    <property type="entry name" value="CYTOCHROME P450"/>
    <property type="match status" value="1"/>
</dbReference>
<dbReference type="InterPro" id="IPR001128">
    <property type="entry name" value="Cyt_P450"/>
</dbReference>
<evidence type="ECO:0000256" key="3">
    <source>
        <dbReference type="ARBA" id="ARBA00022617"/>
    </source>
</evidence>
<dbReference type="InterPro" id="IPR036396">
    <property type="entry name" value="Cyt_P450_sf"/>
</dbReference>
<keyword evidence="7" id="KW-0503">Monooxygenase</keyword>
<evidence type="ECO:0000256" key="1">
    <source>
        <dbReference type="ARBA" id="ARBA00001971"/>
    </source>
</evidence>
<sequence length="373" mass="41761">MLDRIVALAMRMHLLVYWPCVILYRLYFHPLAGYPGSKFAAISTSSWEFYWNYYHNGRMLFEIERLHKVYGPVIRIGVNDLHVSDPEVYQDLTRINSGFTKDVGFYLTISLPGTSIGETNPEKHRVRRKVLSPALSGTRVQELAPAVLRKAKELLSRFESASDTSSPVCVTSAAKAFTMDIISKIVLGQELGCVADPSFRNELTKHLNAVFRMGWTATAFPRLSALALQILSMTSVLPFPVPLASLKRSCLSITKEYLDIFNPKHVARGTAARIGGRNTNNNSRSAVIDVLMDPTNVESHNVPSLDELNDEILMLLIAGNDTTSNAVIFAIYQIATHSTVRQRLFKELKEALPSLGEKGWITYDQAKRLPYLV</sequence>
<keyword evidence="3" id="KW-0349">Heme</keyword>
<evidence type="ECO:0000256" key="4">
    <source>
        <dbReference type="ARBA" id="ARBA00022723"/>
    </source>
</evidence>
<dbReference type="Gene3D" id="1.10.630.10">
    <property type="entry name" value="Cytochrome P450"/>
    <property type="match status" value="1"/>
</dbReference>
<dbReference type="SUPFAM" id="SSF48264">
    <property type="entry name" value="Cytochrome P450"/>
    <property type="match status" value="1"/>
</dbReference>
<comment type="similarity">
    <text evidence="2">Belongs to the cytochrome P450 family.</text>
</comment>
<dbReference type="GO" id="GO:0020037">
    <property type="term" value="F:heme binding"/>
    <property type="evidence" value="ECO:0007669"/>
    <property type="project" value="InterPro"/>
</dbReference>
<evidence type="ECO:0000313" key="10">
    <source>
        <dbReference type="Proteomes" id="UP000286045"/>
    </source>
</evidence>
<keyword evidence="5" id="KW-0560">Oxidoreductase</keyword>
<keyword evidence="10" id="KW-1185">Reference proteome</keyword>
<evidence type="ECO:0000256" key="8">
    <source>
        <dbReference type="SAM" id="Phobius"/>
    </source>
</evidence>
<evidence type="ECO:0000313" key="9">
    <source>
        <dbReference type="EMBL" id="RWA04976.1"/>
    </source>
</evidence>
<dbReference type="PANTHER" id="PTHR24305:SF157">
    <property type="entry name" value="N-ACETYLTRYPTOPHAN 6-HYDROXYLASE IVOC-RELATED"/>
    <property type="match status" value="1"/>
</dbReference>
<keyword evidence="8" id="KW-0812">Transmembrane</keyword>